<feature type="transmembrane region" description="Helical" evidence="6">
    <location>
        <begin position="12"/>
        <end position="30"/>
    </location>
</feature>
<keyword evidence="6" id="KW-0812">Transmembrane</keyword>
<sequence length="395" mass="44481">MLQSLNRNKKRLAVSTGLIAVAYVVISYTTKRLIEKQEQKLEEERAKERLKQLFAQTQNEAAFHTASVLPQLCEQIMEFVAVEKIAEQLQNMRAEKRKKQNMDDDKHSVLSLGTETTASMADGQKMSKIQLWDELKIESLTRIVTLIYCVSLLNYLIRLQTNIVGRKRYQNEAGPAGATYDMSLEQCYTWLLTRGWKSVVDNVRRSVQQVFTGVNPRQNLSLDEFATLLKRVQTLVNSPPYSTTPNTFLTSLLPPRELEQLRLEKEKQSLSPNYTYGSPLKDLVFESAQHIQSPQGMSSFRAIIDQSFKVFLEKVNESQYVNPPSTGGKRIAVGALQPPIISGGPKKVKLASLLSVATRQSSVISHAQPNPYVDAINSVAEYNGLCAVIYSSFEQ</sequence>
<dbReference type="InterPro" id="IPR006966">
    <property type="entry name" value="Peroxin-3"/>
</dbReference>
<keyword evidence="6" id="KW-1133">Transmembrane helix</keyword>
<dbReference type="EMBL" id="KZ858974">
    <property type="protein sequence ID" value="RDW26796.1"/>
    <property type="molecule type" value="Genomic_DNA"/>
</dbReference>
<organism evidence="7 9">
    <name type="scientific">Yarrowia lipolytica</name>
    <name type="common">Candida lipolytica</name>
    <dbReference type="NCBI Taxonomy" id="4952"/>
    <lineage>
        <taxon>Eukaryota</taxon>
        <taxon>Fungi</taxon>
        <taxon>Dikarya</taxon>
        <taxon>Ascomycota</taxon>
        <taxon>Saccharomycotina</taxon>
        <taxon>Dipodascomycetes</taxon>
        <taxon>Dipodascales</taxon>
        <taxon>Dipodascales incertae sedis</taxon>
        <taxon>Yarrowia</taxon>
    </lineage>
</organism>
<reference evidence="7 9" key="1">
    <citation type="journal article" date="2016" name="PLoS ONE">
        <title>Sequence Assembly of Yarrowia lipolytica Strain W29/CLIB89 Shows Transposable Element Diversity.</title>
        <authorList>
            <person name="Magnan C."/>
            <person name="Yu J."/>
            <person name="Chang I."/>
            <person name="Jahn E."/>
            <person name="Kanomata Y."/>
            <person name="Wu J."/>
            <person name="Zeller M."/>
            <person name="Oakes M."/>
            <person name="Baldi P."/>
            <person name="Sandmeyer S."/>
        </authorList>
    </citation>
    <scope>NUCLEOTIDE SEQUENCE [LARGE SCALE GENOMIC DNA]</scope>
    <source>
        <strain evidence="7">CLIB89</strain>
        <strain evidence="9">CLIB89(W29)</strain>
    </source>
</reference>
<evidence type="ECO:0000313" key="8">
    <source>
        <dbReference type="EMBL" id="RDW26796.1"/>
    </source>
</evidence>
<protein>
    <recommendedName>
        <fullName evidence="4">Peroxin-3</fullName>
    </recommendedName>
</protein>
<dbReference type="GO" id="GO:0030674">
    <property type="term" value="F:protein-macromolecule adaptor activity"/>
    <property type="evidence" value="ECO:0007669"/>
    <property type="project" value="TreeGrafter"/>
</dbReference>
<name>A0A1D8N8I0_YARLL</name>
<dbReference type="Pfam" id="PF04882">
    <property type="entry name" value="Peroxin-3"/>
    <property type="match status" value="2"/>
</dbReference>
<evidence type="ECO:0000313" key="7">
    <source>
        <dbReference type="EMBL" id="AOW01946.1"/>
    </source>
</evidence>
<evidence type="ECO:0000313" key="9">
    <source>
        <dbReference type="Proteomes" id="UP000182444"/>
    </source>
</evidence>
<evidence type="ECO:0000256" key="5">
    <source>
        <dbReference type="SAM" id="Coils"/>
    </source>
</evidence>
<evidence type="ECO:0000313" key="10">
    <source>
        <dbReference type="Proteomes" id="UP000256601"/>
    </source>
</evidence>
<keyword evidence="5" id="KW-0175">Coiled coil</keyword>
<dbReference type="GO" id="GO:0005778">
    <property type="term" value="C:peroxisomal membrane"/>
    <property type="evidence" value="ECO:0007669"/>
    <property type="project" value="UniProtKB-SubCell"/>
</dbReference>
<dbReference type="KEGG" id="yli:2907243"/>
<dbReference type="Proteomes" id="UP000182444">
    <property type="component" value="Chromosome 1B"/>
</dbReference>
<proteinExistence type="inferred from homology"/>
<evidence type="ECO:0000256" key="2">
    <source>
        <dbReference type="ARBA" id="ARBA00008933"/>
    </source>
</evidence>
<dbReference type="OrthoDB" id="45930at2759"/>
<evidence type="ECO:0000256" key="1">
    <source>
        <dbReference type="ARBA" id="ARBA00004549"/>
    </source>
</evidence>
<dbReference type="Proteomes" id="UP000256601">
    <property type="component" value="Unassembled WGS sequence"/>
</dbReference>
<dbReference type="GO" id="GO:0045046">
    <property type="term" value="P:protein import into peroxisome membrane"/>
    <property type="evidence" value="ECO:0007669"/>
    <property type="project" value="TreeGrafter"/>
</dbReference>
<dbReference type="GeneID" id="2907243"/>
<keyword evidence="6" id="KW-0472">Membrane</keyword>
<accession>A0A1D8N8I0</accession>
<dbReference type="EMBL" id="CP017554">
    <property type="protein sequence ID" value="AOW01946.1"/>
    <property type="molecule type" value="Genomic_DNA"/>
</dbReference>
<comment type="similarity">
    <text evidence="2">Belongs to the peroxin-3 family.</text>
</comment>
<gene>
    <name evidence="8" type="ORF">B0I71DRAFT_130312</name>
    <name evidence="7" type="ORF">YALI1_B25734g</name>
</gene>
<dbReference type="VEuPathDB" id="FungiDB:YALI0_B19624g"/>
<dbReference type="OMA" id="WENECFL"/>
<dbReference type="PANTHER" id="PTHR28080:SF1">
    <property type="entry name" value="PEROXISOMAL BIOGENESIS FACTOR 3"/>
    <property type="match status" value="1"/>
</dbReference>
<dbReference type="RefSeq" id="XP_501103.1">
    <property type="nucleotide sequence ID" value="XM_501103.1"/>
</dbReference>
<reference evidence="8 10" key="2">
    <citation type="submission" date="2018-07" db="EMBL/GenBank/DDBJ databases">
        <title>Draft Genome Assemblies for Five Robust Yarrowia lipolytica Strains Exhibiting High Lipid Production and Pentose Sugar Utilization and Sugar Alcohol Secretion from Undetoxified Lignocellulosic Biomass Hydrolysates.</title>
        <authorList>
            <consortium name="DOE Joint Genome Institute"/>
            <person name="Walker C."/>
            <person name="Ryu S."/>
            <person name="Na H."/>
            <person name="Zane M."/>
            <person name="LaButti K."/>
            <person name="Lipzen A."/>
            <person name="Haridas S."/>
            <person name="Barry K."/>
            <person name="Grigoriev I.V."/>
            <person name="Quarterman J."/>
            <person name="Slininger P."/>
            <person name="Dien B."/>
            <person name="Trinh C.T."/>
        </authorList>
    </citation>
    <scope>NUCLEOTIDE SEQUENCE [LARGE SCALE GENOMIC DNA]</scope>
    <source>
        <strain evidence="8 10">YB392</strain>
    </source>
</reference>
<evidence type="ECO:0000256" key="4">
    <source>
        <dbReference type="ARBA" id="ARBA00032508"/>
    </source>
</evidence>
<evidence type="ECO:0000256" key="3">
    <source>
        <dbReference type="ARBA" id="ARBA00023140"/>
    </source>
</evidence>
<dbReference type="PANTHER" id="PTHR28080">
    <property type="entry name" value="PEROXISOMAL BIOGENESIS FACTOR 3"/>
    <property type="match status" value="1"/>
</dbReference>
<dbReference type="eggNOG" id="KOG4444">
    <property type="taxonomic scope" value="Eukaryota"/>
</dbReference>
<feature type="coiled-coil region" evidence="5">
    <location>
        <begin position="31"/>
        <end position="105"/>
    </location>
</feature>
<keyword evidence="3" id="KW-0576">Peroxisome</keyword>
<dbReference type="AlphaFoldDB" id="A0A1D8N8I0"/>
<dbReference type="VEuPathDB" id="FungiDB:YALI1_B25734g"/>
<comment type="subcellular location">
    <subcellularLocation>
        <location evidence="1">Peroxisome membrane</location>
        <topology evidence="1">Single-pass membrane protein</topology>
    </subcellularLocation>
</comment>
<evidence type="ECO:0000256" key="6">
    <source>
        <dbReference type="SAM" id="Phobius"/>
    </source>
</evidence>